<keyword evidence="3" id="KW-1185">Reference proteome</keyword>
<accession>A0A6A6Z2S8</accession>
<dbReference type="Proteomes" id="UP000504636">
    <property type="component" value="Unplaced"/>
</dbReference>
<evidence type="ECO:0000313" key="4">
    <source>
        <dbReference type="RefSeq" id="XP_033581501.1"/>
    </source>
</evidence>
<proteinExistence type="predicted"/>
<keyword evidence="1" id="KW-0732">Signal</keyword>
<feature type="chain" id="PRO_5044629576" description="Chondroitin AC/alginate lyase" evidence="1">
    <location>
        <begin position="17"/>
        <end position="733"/>
    </location>
</feature>
<evidence type="ECO:0000313" key="2">
    <source>
        <dbReference type="EMBL" id="KAF2814537.1"/>
    </source>
</evidence>
<evidence type="ECO:0000256" key="1">
    <source>
        <dbReference type="SAM" id="SignalP"/>
    </source>
</evidence>
<protein>
    <recommendedName>
        <fullName evidence="5">Chondroitin AC/alginate lyase</fullName>
    </recommendedName>
</protein>
<dbReference type="GeneID" id="54464207"/>
<dbReference type="OrthoDB" id="3800526at2759"/>
<dbReference type="AlphaFoldDB" id="A0A6A6Z2S8"/>
<sequence>MRLAWWLLVLFATGFALEHRGRLHERALEDEVISTAATVTVTEKVSYNAPATVTVTDKASHDARTTVTVLVPSAASYSISHAKQNKDELLKVPDRPCGWPKPSKAQWEKDNVTGWIEKQRAIWANDKRDTSNPHFINYLVNHYVPYSSAAVLTDCNLRGVCVAVDCKLVAQDNYTSADDQRKAWYFFDSTSKLHARLSDMIDMVRNASHGYDEHREKLISTFATNYIVQNYVNMSEPERQRYQERFTLYTLLAFTTASALAKTTQSVEAGWKAASSMVGAQGAQDGIVAAYTILRNTLHREMHTEKPNPRVDSTQPEVFVTRVADHISKLLTENARDLFKRGKTDMYLFWTGEVDFASNTTLAKALGSGLYVNTTDEVIGGAQVSQVFEKFFSALAINYFWRKSAVWITWAPTAPHGDCESDKRGILITKVCLEEYPRSVLFLNFLKGSNFQPNDQPKHISPKRRLIPTSPTLAYNGAWVHIPPGLKALRTYPKRYGNVTVEDIVRHSIVHYNQSSFEEIKDLSAWAGRATDALAAPPKHNTADHLMAALSAGLLFNIPVARSPYGQAIPPGHDILDYQMPVGSDYKHLSTLPELSRNFPCRVGNINVTSDFDGSVAPPRDESTAFINATGLYRVGEFWEGCINFANCQTKHTTPRHFFQDGDDQAVRDKEYSGDFYNCFVQKHAVAPLQPWQYTPGPWNDWNGTDEASEWEDRVGLQRVHLQGQKDGPTSRP</sequence>
<reference evidence="4" key="3">
    <citation type="submission" date="2025-04" db="UniProtKB">
        <authorList>
            <consortium name="RefSeq"/>
        </authorList>
    </citation>
    <scope>IDENTIFICATION</scope>
    <source>
        <strain evidence="4">CBS 304.34</strain>
    </source>
</reference>
<reference evidence="4" key="2">
    <citation type="submission" date="2020-04" db="EMBL/GenBank/DDBJ databases">
        <authorList>
            <consortium name="NCBI Genome Project"/>
        </authorList>
    </citation>
    <scope>NUCLEOTIDE SEQUENCE</scope>
    <source>
        <strain evidence="4">CBS 304.34</strain>
    </source>
</reference>
<feature type="signal peptide" evidence="1">
    <location>
        <begin position="1"/>
        <end position="16"/>
    </location>
</feature>
<evidence type="ECO:0000313" key="3">
    <source>
        <dbReference type="Proteomes" id="UP000504636"/>
    </source>
</evidence>
<evidence type="ECO:0008006" key="5">
    <source>
        <dbReference type="Google" id="ProtNLM"/>
    </source>
</evidence>
<dbReference type="EMBL" id="MU003694">
    <property type="protein sequence ID" value="KAF2814537.1"/>
    <property type="molecule type" value="Genomic_DNA"/>
</dbReference>
<organism evidence="2">
    <name type="scientific">Mytilinidion resinicola</name>
    <dbReference type="NCBI Taxonomy" id="574789"/>
    <lineage>
        <taxon>Eukaryota</taxon>
        <taxon>Fungi</taxon>
        <taxon>Dikarya</taxon>
        <taxon>Ascomycota</taxon>
        <taxon>Pezizomycotina</taxon>
        <taxon>Dothideomycetes</taxon>
        <taxon>Pleosporomycetidae</taxon>
        <taxon>Mytilinidiales</taxon>
        <taxon>Mytilinidiaceae</taxon>
        <taxon>Mytilinidion</taxon>
    </lineage>
</organism>
<reference evidence="2 4" key="1">
    <citation type="journal article" date="2020" name="Stud. Mycol.">
        <title>101 Dothideomycetes genomes: a test case for predicting lifestyles and emergence of pathogens.</title>
        <authorList>
            <person name="Haridas S."/>
            <person name="Albert R."/>
            <person name="Binder M."/>
            <person name="Bloem J."/>
            <person name="Labutti K."/>
            <person name="Salamov A."/>
            <person name="Andreopoulos B."/>
            <person name="Baker S."/>
            <person name="Barry K."/>
            <person name="Bills G."/>
            <person name="Bluhm B."/>
            <person name="Cannon C."/>
            <person name="Castanera R."/>
            <person name="Culley D."/>
            <person name="Daum C."/>
            <person name="Ezra D."/>
            <person name="Gonzalez J."/>
            <person name="Henrissat B."/>
            <person name="Kuo A."/>
            <person name="Liang C."/>
            <person name="Lipzen A."/>
            <person name="Lutzoni F."/>
            <person name="Magnuson J."/>
            <person name="Mondo S."/>
            <person name="Nolan M."/>
            <person name="Ohm R."/>
            <person name="Pangilinan J."/>
            <person name="Park H.-J."/>
            <person name="Ramirez L."/>
            <person name="Alfaro M."/>
            <person name="Sun H."/>
            <person name="Tritt A."/>
            <person name="Yoshinaga Y."/>
            <person name="Zwiers L.-H."/>
            <person name="Turgeon B."/>
            <person name="Goodwin S."/>
            <person name="Spatafora J."/>
            <person name="Crous P."/>
            <person name="Grigoriev I."/>
        </authorList>
    </citation>
    <scope>NUCLEOTIDE SEQUENCE</scope>
    <source>
        <strain evidence="2 4">CBS 304.34</strain>
    </source>
</reference>
<dbReference type="RefSeq" id="XP_033581501.1">
    <property type="nucleotide sequence ID" value="XM_033723314.1"/>
</dbReference>
<name>A0A6A6Z2S8_9PEZI</name>
<gene>
    <name evidence="2 4" type="ORF">BDZ99DRAFT_494508</name>
</gene>